<protein>
    <submittedName>
        <fullName evidence="1">Uncharacterized protein</fullName>
    </submittedName>
</protein>
<proteinExistence type="predicted"/>
<dbReference type="Proteomes" id="UP000289792">
    <property type="component" value="Unassembled WGS sequence"/>
</dbReference>
<dbReference type="RefSeq" id="WP_129018294.1">
    <property type="nucleotide sequence ID" value="NZ_SDDZ01000011.1"/>
</dbReference>
<evidence type="ECO:0000313" key="1">
    <source>
        <dbReference type="EMBL" id="RXJ45674.1"/>
    </source>
</evidence>
<comment type="caution">
    <text evidence="1">The sequence shown here is derived from an EMBL/GenBank/DDBJ whole genome shotgun (WGS) entry which is preliminary data.</text>
</comment>
<dbReference type="OrthoDB" id="272223at2"/>
<organism evidence="1 2">
    <name type="scientific">Gelidibacter gilvus</name>
    <dbReference type="NCBI Taxonomy" id="59602"/>
    <lineage>
        <taxon>Bacteria</taxon>
        <taxon>Pseudomonadati</taxon>
        <taxon>Bacteroidota</taxon>
        <taxon>Flavobacteriia</taxon>
        <taxon>Flavobacteriales</taxon>
        <taxon>Flavobacteriaceae</taxon>
        <taxon>Gelidibacter</taxon>
    </lineage>
</organism>
<name>A0A4Q0XF25_9FLAO</name>
<accession>A0A4Q0XF25</accession>
<sequence>MDFEDWEDDRILFEKEDWVGLLKLREDRAKNQPSDLYAQQRFAEILNISKKHKKALDLITPLYQKNHKSGFGVHEIINALYGLGKSENDFNWISKINVLNLDPITLELCVDYLKPKRKTINIIEIYNELIMNADYCNFDEQRLAEFLVNHPEKFDIKKDSEYFLDIRLKIKRK</sequence>
<keyword evidence="2" id="KW-1185">Reference proteome</keyword>
<gene>
    <name evidence="1" type="ORF">ESZ48_14850</name>
</gene>
<reference evidence="1 2" key="1">
    <citation type="submission" date="2019-01" db="EMBL/GenBank/DDBJ databases">
        <title>Genome sequence of the Antarctic species Gelidibacter gilvus ACAM 158(T).</title>
        <authorList>
            <person name="Bowman J.P."/>
        </authorList>
    </citation>
    <scope>NUCLEOTIDE SEQUENCE [LARGE SCALE GENOMIC DNA]</scope>
    <source>
        <strain evidence="1 2">IC158</strain>
    </source>
</reference>
<evidence type="ECO:0000313" key="2">
    <source>
        <dbReference type="Proteomes" id="UP000289792"/>
    </source>
</evidence>
<dbReference type="EMBL" id="SDDZ01000011">
    <property type="protein sequence ID" value="RXJ45674.1"/>
    <property type="molecule type" value="Genomic_DNA"/>
</dbReference>
<dbReference type="AlphaFoldDB" id="A0A4Q0XF25"/>